<keyword evidence="11" id="KW-1185">Reference proteome</keyword>
<evidence type="ECO:0000256" key="1">
    <source>
        <dbReference type="ARBA" id="ARBA00004651"/>
    </source>
</evidence>
<keyword evidence="5 7" id="KW-0472">Membrane</keyword>
<proteinExistence type="inferred from homology"/>
<name>A0A7V8NQH8_9BACT</name>
<dbReference type="InterPro" id="IPR025857">
    <property type="entry name" value="MacB_PCD"/>
</dbReference>
<feature type="domain" description="ABC3 transporter permease C-terminal" evidence="8">
    <location>
        <begin position="251"/>
        <end position="368"/>
    </location>
</feature>
<feature type="transmembrane region" description="Helical" evidence="7">
    <location>
        <begin position="391"/>
        <end position="412"/>
    </location>
</feature>
<dbReference type="GO" id="GO:0005886">
    <property type="term" value="C:plasma membrane"/>
    <property type="evidence" value="ECO:0007669"/>
    <property type="project" value="UniProtKB-SubCell"/>
</dbReference>
<feature type="non-terminal residue" evidence="10">
    <location>
        <position position="1"/>
    </location>
</feature>
<protein>
    <submittedName>
        <fullName evidence="10">ABC transporter permease</fullName>
    </submittedName>
</protein>
<comment type="similarity">
    <text evidence="6">Belongs to the ABC-4 integral membrane protein family.</text>
</comment>
<sequence>NTAIFSVVNAVLLRPLPYADSNRLIAISQTDRGTGATGVPVSFTKFSEILAQCKSLERVGALYAYTTSLVSDGEPEVLNAERVSGDFFRTLQVVPARGRSFLPAEEAPGGNDVAVISDGFWHNRFAANPEIIGKSFSLDGKSVTVIGILPASFRFPLQFPEPDLWLPRVDEPNFLTPQQLHSGAGYLGVVARLRSDETISHAQAELATIDARYRAQFGSFVDATKYALTVSSLEETLVGPLRASLLVLLAAVGFVLLIACANVANLLLARATSRDREIGIRKALGATRSRLVRQLLSESLLLALGGGVLGIFLVEILMPALRTISPGTVPRLGEARIDANVLVFSLVLCGLAGIAFGLVPSLQAAGKELHDTLKETARGFSQGGNRGKFRAILVVVEIGMALVLLTSAGLLIDSFARLMNVDPGLSSKGLMTFPLTLPSSRYPQPLQQEAFYRELLERVRAIPGVQRAGATSYMPLSGASRFGFFCPEGHACLGTGKDPIIAQRQVSPGYFETVGTRLLRGRTFLGNDRADTQPVVIINETTASRYWPGQDAIGKHLANSRDQIQREIVGVVADTKFLGLNSAHTEEMYLPMAQSP</sequence>
<dbReference type="InterPro" id="IPR050250">
    <property type="entry name" value="Macrolide_Exporter_MacB"/>
</dbReference>
<evidence type="ECO:0000256" key="7">
    <source>
        <dbReference type="SAM" id="Phobius"/>
    </source>
</evidence>
<dbReference type="NCBIfam" id="TIGR03434">
    <property type="entry name" value="ADOP"/>
    <property type="match status" value="1"/>
</dbReference>
<keyword evidence="3 7" id="KW-0812">Transmembrane</keyword>
<feature type="transmembrane region" description="Helical" evidence="7">
    <location>
        <begin position="245"/>
        <end position="268"/>
    </location>
</feature>
<dbReference type="PANTHER" id="PTHR30572">
    <property type="entry name" value="MEMBRANE COMPONENT OF TRANSPORTER-RELATED"/>
    <property type="match status" value="1"/>
</dbReference>
<accession>A0A7V8NQH8</accession>
<feature type="transmembrane region" description="Helical" evidence="7">
    <location>
        <begin position="300"/>
        <end position="321"/>
    </location>
</feature>
<evidence type="ECO:0000259" key="8">
    <source>
        <dbReference type="Pfam" id="PF02687"/>
    </source>
</evidence>
<dbReference type="InterPro" id="IPR003838">
    <property type="entry name" value="ABC3_permease_C"/>
</dbReference>
<evidence type="ECO:0000256" key="6">
    <source>
        <dbReference type="ARBA" id="ARBA00038076"/>
    </source>
</evidence>
<keyword evidence="4 7" id="KW-1133">Transmembrane helix</keyword>
<evidence type="ECO:0000313" key="10">
    <source>
        <dbReference type="EMBL" id="MBA0085674.1"/>
    </source>
</evidence>
<dbReference type="GO" id="GO:0022857">
    <property type="term" value="F:transmembrane transporter activity"/>
    <property type="evidence" value="ECO:0007669"/>
    <property type="project" value="TreeGrafter"/>
</dbReference>
<dbReference type="InterPro" id="IPR017800">
    <property type="entry name" value="ADOP"/>
</dbReference>
<organism evidence="10 11">
    <name type="scientific">Candidatus Acidiferrum panamense</name>
    <dbReference type="NCBI Taxonomy" id="2741543"/>
    <lineage>
        <taxon>Bacteria</taxon>
        <taxon>Pseudomonadati</taxon>
        <taxon>Acidobacteriota</taxon>
        <taxon>Terriglobia</taxon>
        <taxon>Candidatus Acidiferrales</taxon>
        <taxon>Candidatus Acidiferrum</taxon>
    </lineage>
</organism>
<dbReference type="PANTHER" id="PTHR30572:SF4">
    <property type="entry name" value="ABC TRANSPORTER PERMEASE YTRF"/>
    <property type="match status" value="1"/>
</dbReference>
<dbReference type="AlphaFoldDB" id="A0A7V8NQH8"/>
<evidence type="ECO:0000313" key="11">
    <source>
        <dbReference type="Proteomes" id="UP000567293"/>
    </source>
</evidence>
<feature type="transmembrane region" description="Helical" evidence="7">
    <location>
        <begin position="341"/>
        <end position="359"/>
    </location>
</feature>
<reference evidence="10" key="1">
    <citation type="submission" date="2020-06" db="EMBL/GenBank/DDBJ databases">
        <title>Legume-microbial interactions unlock mineral nutrients during tropical forest succession.</title>
        <authorList>
            <person name="Epihov D.Z."/>
        </authorList>
    </citation>
    <scope>NUCLEOTIDE SEQUENCE [LARGE SCALE GENOMIC DNA]</scope>
    <source>
        <strain evidence="10">Pan2503</strain>
    </source>
</reference>
<feature type="domain" description="MacB-like periplasmic core" evidence="9">
    <location>
        <begin position="441"/>
        <end position="593"/>
    </location>
</feature>
<comment type="subcellular location">
    <subcellularLocation>
        <location evidence="1">Cell membrane</location>
        <topology evidence="1">Multi-pass membrane protein</topology>
    </subcellularLocation>
</comment>
<gene>
    <name evidence="10" type="ORF">HRJ53_11815</name>
</gene>
<evidence type="ECO:0000256" key="2">
    <source>
        <dbReference type="ARBA" id="ARBA00022475"/>
    </source>
</evidence>
<evidence type="ECO:0000259" key="9">
    <source>
        <dbReference type="Pfam" id="PF12704"/>
    </source>
</evidence>
<evidence type="ECO:0000256" key="5">
    <source>
        <dbReference type="ARBA" id="ARBA00023136"/>
    </source>
</evidence>
<dbReference type="Pfam" id="PF12704">
    <property type="entry name" value="MacB_PCD"/>
    <property type="match status" value="2"/>
</dbReference>
<dbReference type="Pfam" id="PF02687">
    <property type="entry name" value="FtsX"/>
    <property type="match status" value="1"/>
</dbReference>
<evidence type="ECO:0000256" key="3">
    <source>
        <dbReference type="ARBA" id="ARBA00022692"/>
    </source>
</evidence>
<dbReference type="EMBL" id="JACDQQ010001152">
    <property type="protein sequence ID" value="MBA0085674.1"/>
    <property type="molecule type" value="Genomic_DNA"/>
</dbReference>
<comment type="caution">
    <text evidence="10">The sequence shown here is derived from an EMBL/GenBank/DDBJ whole genome shotgun (WGS) entry which is preliminary data.</text>
</comment>
<feature type="domain" description="MacB-like periplasmic core" evidence="9">
    <location>
        <begin position="2"/>
        <end position="208"/>
    </location>
</feature>
<dbReference type="Proteomes" id="UP000567293">
    <property type="component" value="Unassembled WGS sequence"/>
</dbReference>
<keyword evidence="2" id="KW-1003">Cell membrane</keyword>
<evidence type="ECO:0000256" key="4">
    <source>
        <dbReference type="ARBA" id="ARBA00022989"/>
    </source>
</evidence>
<feature type="non-terminal residue" evidence="10">
    <location>
        <position position="596"/>
    </location>
</feature>